<dbReference type="Pfam" id="PF00226">
    <property type="entry name" value="DnaJ"/>
    <property type="match status" value="1"/>
</dbReference>
<organism evidence="2 3">
    <name type="scientific">Durusdinium trenchii</name>
    <dbReference type="NCBI Taxonomy" id="1381693"/>
    <lineage>
        <taxon>Eukaryota</taxon>
        <taxon>Sar</taxon>
        <taxon>Alveolata</taxon>
        <taxon>Dinophyceae</taxon>
        <taxon>Suessiales</taxon>
        <taxon>Symbiodiniaceae</taxon>
        <taxon>Durusdinium</taxon>
    </lineage>
</organism>
<proteinExistence type="predicted"/>
<keyword evidence="3" id="KW-1185">Reference proteome</keyword>
<evidence type="ECO:0000313" key="2">
    <source>
        <dbReference type="EMBL" id="CAK9115201.1"/>
    </source>
</evidence>
<comment type="caution">
    <text evidence="2">The sequence shown here is derived from an EMBL/GenBank/DDBJ whole genome shotgun (WGS) entry which is preliminary data.</text>
</comment>
<gene>
    <name evidence="2" type="ORF">CCMP2556_LOCUS53245</name>
</gene>
<name>A0ABP0SSL6_9DINO</name>
<dbReference type="InterPro" id="IPR001623">
    <property type="entry name" value="DnaJ_domain"/>
</dbReference>
<dbReference type="PROSITE" id="PS50076">
    <property type="entry name" value="DNAJ_2"/>
    <property type="match status" value="1"/>
</dbReference>
<protein>
    <recommendedName>
        <fullName evidence="1">J domain-containing protein</fullName>
    </recommendedName>
</protein>
<dbReference type="CDD" id="cd06257">
    <property type="entry name" value="DnaJ"/>
    <property type="match status" value="1"/>
</dbReference>
<reference evidence="2 3" key="1">
    <citation type="submission" date="2024-02" db="EMBL/GenBank/DDBJ databases">
        <authorList>
            <person name="Chen Y."/>
            <person name="Shah S."/>
            <person name="Dougan E. K."/>
            <person name="Thang M."/>
            <person name="Chan C."/>
        </authorList>
    </citation>
    <scope>NUCLEOTIDE SEQUENCE [LARGE SCALE GENOMIC DNA]</scope>
</reference>
<dbReference type="PANTHER" id="PTHR24074">
    <property type="entry name" value="CO-CHAPERONE PROTEIN DJLA"/>
    <property type="match status" value="1"/>
</dbReference>
<dbReference type="Proteomes" id="UP001642484">
    <property type="component" value="Unassembled WGS sequence"/>
</dbReference>
<feature type="domain" description="J" evidence="1">
    <location>
        <begin position="179"/>
        <end position="234"/>
    </location>
</feature>
<dbReference type="PRINTS" id="PR00625">
    <property type="entry name" value="JDOMAIN"/>
</dbReference>
<dbReference type="SUPFAM" id="SSF46565">
    <property type="entry name" value="Chaperone J-domain"/>
    <property type="match status" value="1"/>
</dbReference>
<dbReference type="InterPro" id="IPR036869">
    <property type="entry name" value="J_dom_sf"/>
</dbReference>
<evidence type="ECO:0000259" key="1">
    <source>
        <dbReference type="PROSITE" id="PS50076"/>
    </source>
</evidence>
<dbReference type="SMART" id="SM00271">
    <property type="entry name" value="DnaJ"/>
    <property type="match status" value="1"/>
</dbReference>
<dbReference type="EMBL" id="CAXAMN010028117">
    <property type="protein sequence ID" value="CAK9115201.1"/>
    <property type="molecule type" value="Genomic_DNA"/>
</dbReference>
<dbReference type="Gene3D" id="1.10.287.110">
    <property type="entry name" value="DnaJ domain"/>
    <property type="match status" value="1"/>
</dbReference>
<sequence length="349" mass="39926">MEFFRTRHSARKALQRQGLLALACLVHDGGIDHYDLNSRVGLDTATDCFIDSEIYGYSITTWVANRTANARHLFRYSLCIPTAKRAISACAFEESMWCCKHRQHVKLAETPPVPKAPPAKPRPEGRICPITGLEGICPMARKPQLKEGEKAPELKVLMFLMWEEGESKVSVGVYPHQSPHWAALEIPDTSSKEEIKAQYRKLSVKYHPDKNKEVPREKFQRITEAYEALKDTDGQLAFPWESFPERQQAMKGPDLIRTLGFLGAEVMQQDPIKAQFMQQVVKEATDCKVLLHEKETKEEDKTRKEVWADALCVDERTGANHLVKVYRRIVRFTEESLEKSKEGLEEVED</sequence>
<dbReference type="InterPro" id="IPR050817">
    <property type="entry name" value="DjlA_DnaK_co-chaperone"/>
</dbReference>
<accession>A0ABP0SSL6</accession>
<evidence type="ECO:0000313" key="3">
    <source>
        <dbReference type="Proteomes" id="UP001642484"/>
    </source>
</evidence>